<keyword evidence="1" id="KW-1133">Transmembrane helix</keyword>
<gene>
    <name evidence="2" type="ORF">LSTR_LSTR014642</name>
</gene>
<keyword evidence="1" id="KW-0472">Membrane</keyword>
<dbReference type="InParanoid" id="A0A482WQ40"/>
<evidence type="ECO:0000313" key="2">
    <source>
        <dbReference type="EMBL" id="RZF35735.1"/>
    </source>
</evidence>
<keyword evidence="3" id="KW-1185">Reference proteome</keyword>
<evidence type="ECO:0000313" key="3">
    <source>
        <dbReference type="Proteomes" id="UP000291343"/>
    </source>
</evidence>
<feature type="transmembrane region" description="Helical" evidence="1">
    <location>
        <begin position="327"/>
        <end position="347"/>
    </location>
</feature>
<dbReference type="AlphaFoldDB" id="A0A482WQ40"/>
<dbReference type="OrthoDB" id="8195614at2759"/>
<accession>A0A482WQ40</accession>
<name>A0A482WQ40_LAOST</name>
<evidence type="ECO:0000256" key="1">
    <source>
        <dbReference type="SAM" id="Phobius"/>
    </source>
</evidence>
<organism evidence="2 3">
    <name type="scientific">Laodelphax striatellus</name>
    <name type="common">Small brown planthopper</name>
    <name type="synonym">Delphax striatella</name>
    <dbReference type="NCBI Taxonomy" id="195883"/>
    <lineage>
        <taxon>Eukaryota</taxon>
        <taxon>Metazoa</taxon>
        <taxon>Ecdysozoa</taxon>
        <taxon>Arthropoda</taxon>
        <taxon>Hexapoda</taxon>
        <taxon>Insecta</taxon>
        <taxon>Pterygota</taxon>
        <taxon>Neoptera</taxon>
        <taxon>Paraneoptera</taxon>
        <taxon>Hemiptera</taxon>
        <taxon>Auchenorrhyncha</taxon>
        <taxon>Fulgoroidea</taxon>
        <taxon>Delphacidae</taxon>
        <taxon>Criomorphinae</taxon>
        <taxon>Laodelphax</taxon>
    </lineage>
</organism>
<sequence>NLIGDIFPLFQCWDACKVHQPNVSSICSQPSICGPGCEAACQFASEADSGAQRAPVLVRRGEEVLKRDGEETRWPAPAPELEGPWVYLVMRRLTIPGSSWRQITQTLDLAARIPTGGMVRVLVVGKDGLVTIYGPEEDEDGGNVSVEGTGWHLREVSVIHQEAVVIAEVAWESRKPHGLYLVTWEVAGGGLRGNLITTSTCVALSLWPDTQFHVQVEIMMAVRHYGDNGDQTAAPLPLKSEELIIDTRRSKEMEVLIGEEDENELEEMEEKLKAMRDPVSDHERDVNENQLSDKSSFQYPKTELASYLKRSRGHFSSSSVLSLNMELLTGVLSALSLFLLLMGLYLLTRTAKSDKTQLQTQLTLQHDYPTISVVTVPDVLKPCNSQQSTAYDAVT</sequence>
<dbReference type="EMBL" id="QKKF02027658">
    <property type="protein sequence ID" value="RZF35735.1"/>
    <property type="molecule type" value="Genomic_DNA"/>
</dbReference>
<proteinExistence type="predicted"/>
<reference evidence="2 3" key="1">
    <citation type="journal article" date="2017" name="Gigascience">
        <title>Genome sequence of the small brown planthopper, Laodelphax striatellus.</title>
        <authorList>
            <person name="Zhu J."/>
            <person name="Jiang F."/>
            <person name="Wang X."/>
            <person name="Yang P."/>
            <person name="Bao Y."/>
            <person name="Zhao W."/>
            <person name="Wang W."/>
            <person name="Lu H."/>
            <person name="Wang Q."/>
            <person name="Cui N."/>
            <person name="Li J."/>
            <person name="Chen X."/>
            <person name="Luo L."/>
            <person name="Yu J."/>
            <person name="Kang L."/>
            <person name="Cui F."/>
        </authorList>
    </citation>
    <scope>NUCLEOTIDE SEQUENCE [LARGE SCALE GENOMIC DNA]</scope>
    <source>
        <strain evidence="2">Lst14</strain>
    </source>
</reference>
<dbReference type="Proteomes" id="UP000291343">
    <property type="component" value="Unassembled WGS sequence"/>
</dbReference>
<keyword evidence="1" id="KW-0812">Transmembrane</keyword>
<protein>
    <submittedName>
        <fullName evidence="2">Uncharacterized protein</fullName>
    </submittedName>
</protein>
<feature type="non-terminal residue" evidence="2">
    <location>
        <position position="1"/>
    </location>
</feature>
<comment type="caution">
    <text evidence="2">The sequence shown here is derived from an EMBL/GenBank/DDBJ whole genome shotgun (WGS) entry which is preliminary data.</text>
</comment>